<dbReference type="EMBL" id="VXOY01000020">
    <property type="protein sequence ID" value="MYE38360.1"/>
    <property type="molecule type" value="Genomic_DNA"/>
</dbReference>
<organism evidence="3 4">
    <name type="scientific">Candidatus Spechtbacteria bacterium SB0662_bin_43</name>
    <dbReference type="NCBI Taxonomy" id="2604897"/>
    <lineage>
        <taxon>Bacteria</taxon>
        <taxon>Candidatus Spechtiibacteriota</taxon>
    </lineage>
</organism>
<reference evidence="3 4" key="1">
    <citation type="submission" date="2019-09" db="EMBL/GenBank/DDBJ databases">
        <title>Characterisation of the sponge microbiome using genome-centric metagenomics.</title>
        <authorList>
            <person name="Engelberts J.P."/>
            <person name="Robbins S.J."/>
            <person name="De Goeij J.M."/>
            <person name="Aranda M."/>
            <person name="Bell S.C."/>
            <person name="Webster N.S."/>
        </authorList>
    </citation>
    <scope>NUCLEOTIDE SEQUENCE [LARGE SCALE GENOMIC DNA]</scope>
    <source>
        <strain evidence="3">SB0662_bin_43</strain>
    </source>
</reference>
<feature type="coiled-coil region" evidence="1">
    <location>
        <begin position="87"/>
        <end position="166"/>
    </location>
</feature>
<gene>
    <name evidence="3" type="ORF">F4X82_02505</name>
</gene>
<dbReference type="SUPFAM" id="SSF52540">
    <property type="entry name" value="P-loop containing nucleoside triphosphate hydrolases"/>
    <property type="match status" value="1"/>
</dbReference>
<dbReference type="Proteomes" id="UP000449092">
    <property type="component" value="Unassembled WGS sequence"/>
</dbReference>
<evidence type="ECO:0000313" key="4">
    <source>
        <dbReference type="Proteomes" id="UP000449092"/>
    </source>
</evidence>
<sequence>MAQQKKQKKDISLHTRAERALKDVLAPQSITVTSNHIKLSDNVYARTLFVLHYPRYISQGWLTPLINMGKVIDISISIDAIPTEKILKKLQKQLVGVEVEMMERREKGLIRDPVLDAAYTNIEKLRDQLQTVQERMFEMGIYITLYAKTIEELDNLENEVRSDLESRLIYPKNALMQQKQGFNSVIPIGKDSLNVKTPFHTSPLSSVFPFVSFDLSGESGILYGVNRHNASLVLFDRFSLENANTVTIGKSGSGKSYAIKLEILRSLMMGSDVIVIDPENEYQYLAEATGGSFFRVSLTSSDIINPFDLPEPTADETPANILRSNIISLLSLFKVMLGGEVSHAQESLLNEAINQAYASYDITPNRTTFQGATIPTISDLASILESMSGGEEIAQQLGQYVSGIYSGLLNGQSNITLKGKLIVFNIRDMEDVLRPVAMHLIVNHIWKSIRSQLKKRILVIDEAWWLLQYPESASFLFGIVKRARKYYLGVTTITQDVSDFMNSDHGQAIITNSSIWLLMKQSPATIDSLQKVFNLTNEEKYMLLESSVGEGLFFAGTKHVALKVIASYVEDQIITTDPEQRMRIQQAKNEFGPSQEIEIDPQNNG</sequence>
<comment type="caution">
    <text evidence="3">The sequence shown here is derived from an EMBL/GenBank/DDBJ whole genome shotgun (WGS) entry which is preliminary data.</text>
</comment>
<dbReference type="PANTHER" id="PTHR30121">
    <property type="entry name" value="UNCHARACTERIZED PROTEIN YJGR-RELATED"/>
    <property type="match status" value="1"/>
</dbReference>
<dbReference type="PANTHER" id="PTHR30121:SF6">
    <property type="entry name" value="SLR6007 PROTEIN"/>
    <property type="match status" value="1"/>
</dbReference>
<proteinExistence type="predicted"/>
<dbReference type="InterPro" id="IPR051162">
    <property type="entry name" value="T4SS_component"/>
</dbReference>
<evidence type="ECO:0000259" key="2">
    <source>
        <dbReference type="Pfam" id="PF19044"/>
    </source>
</evidence>
<dbReference type="AlphaFoldDB" id="A0A845D9H2"/>
<dbReference type="InterPro" id="IPR043964">
    <property type="entry name" value="P-loop_TraG"/>
</dbReference>
<dbReference type="InterPro" id="IPR027417">
    <property type="entry name" value="P-loop_NTPase"/>
</dbReference>
<dbReference type="NCBIfam" id="NF045971">
    <property type="entry name" value="conju_CD1110"/>
    <property type="match status" value="1"/>
</dbReference>
<evidence type="ECO:0000256" key="1">
    <source>
        <dbReference type="SAM" id="Coils"/>
    </source>
</evidence>
<dbReference type="CDD" id="cd01127">
    <property type="entry name" value="TrwB_TraG_TraD_VirD4"/>
    <property type="match status" value="1"/>
</dbReference>
<accession>A0A845D9H2</accession>
<keyword evidence="1" id="KW-0175">Coiled coil</keyword>
<dbReference type="Gene3D" id="1.10.8.730">
    <property type="match status" value="1"/>
</dbReference>
<name>A0A845D9H2_9BACT</name>
<evidence type="ECO:0000313" key="3">
    <source>
        <dbReference type="EMBL" id="MYE38360.1"/>
    </source>
</evidence>
<protein>
    <submittedName>
        <fullName evidence="3">DUF87 domain-containing protein</fullName>
    </submittedName>
</protein>
<feature type="domain" description="TraG P-loop" evidence="2">
    <location>
        <begin position="240"/>
        <end position="546"/>
    </location>
</feature>
<dbReference type="Pfam" id="PF19044">
    <property type="entry name" value="P-loop_TraG"/>
    <property type="match status" value="1"/>
</dbReference>
<dbReference type="Gene3D" id="3.40.50.300">
    <property type="entry name" value="P-loop containing nucleotide triphosphate hydrolases"/>
    <property type="match status" value="1"/>
</dbReference>